<sequence>MDRMTNIKLREDALALIGLGETLGPEGEGIDIVDREYELQDLVDLKRTLGHMRTAIDVAGRALASAWVQQYGPDASVLLDGEYNYLGATKKLRYQPNMEEAFAAWLVDQDPEIVAKMIPAYGLRKGQVPKGAKDTFFTDEITNDNLRIQSKPQK</sequence>
<proteinExistence type="predicted"/>
<reference evidence="1" key="1">
    <citation type="journal article" date="2014" name="Front. Microbiol.">
        <title>High frequency of phylogenetically diverse reductive dehalogenase-homologous genes in deep subseafloor sedimentary metagenomes.</title>
        <authorList>
            <person name="Kawai M."/>
            <person name="Futagami T."/>
            <person name="Toyoda A."/>
            <person name="Takaki Y."/>
            <person name="Nishi S."/>
            <person name="Hori S."/>
            <person name="Arai W."/>
            <person name="Tsubouchi T."/>
            <person name="Morono Y."/>
            <person name="Uchiyama I."/>
            <person name="Ito T."/>
            <person name="Fujiyama A."/>
            <person name="Inagaki F."/>
            <person name="Takami H."/>
        </authorList>
    </citation>
    <scope>NUCLEOTIDE SEQUENCE</scope>
    <source>
        <strain evidence="1">Expedition CK06-06</strain>
    </source>
</reference>
<evidence type="ECO:0000313" key="1">
    <source>
        <dbReference type="EMBL" id="GAF97300.1"/>
    </source>
</evidence>
<accession>X0V9J0</accession>
<organism evidence="1">
    <name type="scientific">marine sediment metagenome</name>
    <dbReference type="NCBI Taxonomy" id="412755"/>
    <lineage>
        <taxon>unclassified sequences</taxon>
        <taxon>metagenomes</taxon>
        <taxon>ecological metagenomes</taxon>
    </lineage>
</organism>
<dbReference type="EMBL" id="BARS01016056">
    <property type="protein sequence ID" value="GAF97300.1"/>
    <property type="molecule type" value="Genomic_DNA"/>
</dbReference>
<dbReference type="AlphaFoldDB" id="X0V9J0"/>
<gene>
    <name evidence="1" type="ORF">S01H1_26486</name>
</gene>
<protein>
    <submittedName>
        <fullName evidence="1">Uncharacterized protein</fullName>
    </submittedName>
</protein>
<name>X0V9J0_9ZZZZ</name>
<comment type="caution">
    <text evidence="1">The sequence shown here is derived from an EMBL/GenBank/DDBJ whole genome shotgun (WGS) entry which is preliminary data.</text>
</comment>